<dbReference type="GO" id="GO:0005524">
    <property type="term" value="F:ATP binding"/>
    <property type="evidence" value="ECO:0007669"/>
    <property type="project" value="InterPro"/>
</dbReference>
<evidence type="ECO:0000256" key="1">
    <source>
        <dbReference type="ARBA" id="ARBA00022527"/>
    </source>
</evidence>
<proteinExistence type="inferred from homology"/>
<dbReference type="NCBIfam" id="NF003742">
    <property type="entry name" value="PRK05339.1"/>
    <property type="match status" value="1"/>
</dbReference>
<comment type="similarity">
    <text evidence="5">Belongs to the pyruvate, phosphate/water dikinase regulatory protein family. PDRP subfamily.</text>
</comment>
<dbReference type="AlphaFoldDB" id="A0A182D0K6"/>
<dbReference type="GO" id="GO:0004674">
    <property type="term" value="F:protein serine/threonine kinase activity"/>
    <property type="evidence" value="ECO:0007669"/>
    <property type="project" value="UniProtKB-UniRule"/>
</dbReference>
<dbReference type="EC" id="2.7.11.32" evidence="5"/>
<evidence type="ECO:0000313" key="6">
    <source>
        <dbReference type="EMBL" id="BAR98969.1"/>
    </source>
</evidence>
<name>A0A182D0K6_BLAVI</name>
<evidence type="ECO:0000256" key="3">
    <source>
        <dbReference type="ARBA" id="ARBA00022741"/>
    </source>
</evidence>
<dbReference type="KEGG" id="bvr:BVIR_3287"/>
<reference evidence="6" key="1">
    <citation type="journal article" date="2015" name="Genome Announc.">
        <title>Complete Genome Sequence of the Bacteriochlorophyll b-Producing Photosynthetic Bacterium Blastochloris viridis.</title>
        <authorList>
            <person name="Tsukatani Y."/>
            <person name="Hirose Y."/>
            <person name="Harada J."/>
            <person name="Misawa N."/>
            <person name="Mori K."/>
            <person name="Inoue K."/>
            <person name="Tamiaki H."/>
        </authorList>
    </citation>
    <scope>NUCLEOTIDE SEQUENCE [LARGE SCALE GENOMIC DNA]</scope>
    <source>
        <strain evidence="6">DSM 133</strain>
    </source>
</reference>
<comment type="catalytic activity">
    <reaction evidence="5">
        <text>N(tele)-phospho-L-histidyl/O-phospho-L-threonyl-[pyruvate, phosphate dikinase] + phosphate + H(+) = N(tele)-phospho-L-histidyl/L-threonyl-[pyruvate, phosphate dikinase] + diphosphate</text>
        <dbReference type="Rhea" id="RHEA:43696"/>
        <dbReference type="Rhea" id="RHEA-COMP:10650"/>
        <dbReference type="Rhea" id="RHEA-COMP:10651"/>
        <dbReference type="ChEBI" id="CHEBI:15378"/>
        <dbReference type="ChEBI" id="CHEBI:30013"/>
        <dbReference type="ChEBI" id="CHEBI:33019"/>
        <dbReference type="ChEBI" id="CHEBI:43474"/>
        <dbReference type="ChEBI" id="CHEBI:61977"/>
        <dbReference type="ChEBI" id="CHEBI:83586"/>
        <dbReference type="EC" id="2.7.4.27"/>
    </reaction>
</comment>
<comment type="function">
    <text evidence="5">Bifunctional serine/threonine kinase and phosphorylase involved in the regulation of the pyruvate, phosphate dikinase (PPDK) by catalyzing its phosphorylation/dephosphorylation.</text>
</comment>
<dbReference type="GO" id="GO:0016776">
    <property type="term" value="F:phosphotransferase activity, phosphate group as acceptor"/>
    <property type="evidence" value="ECO:0007669"/>
    <property type="project" value="UniProtKB-UniRule"/>
</dbReference>
<dbReference type="InterPro" id="IPR026565">
    <property type="entry name" value="PPDK_reg"/>
</dbReference>
<evidence type="ECO:0000256" key="2">
    <source>
        <dbReference type="ARBA" id="ARBA00022679"/>
    </source>
</evidence>
<comment type="catalytic activity">
    <reaction evidence="5">
        <text>N(tele)-phospho-L-histidyl/L-threonyl-[pyruvate, phosphate dikinase] + ADP = N(tele)-phospho-L-histidyl/O-phospho-L-threonyl-[pyruvate, phosphate dikinase] + AMP + H(+)</text>
        <dbReference type="Rhea" id="RHEA:43692"/>
        <dbReference type="Rhea" id="RHEA-COMP:10650"/>
        <dbReference type="Rhea" id="RHEA-COMP:10651"/>
        <dbReference type="ChEBI" id="CHEBI:15378"/>
        <dbReference type="ChEBI" id="CHEBI:30013"/>
        <dbReference type="ChEBI" id="CHEBI:61977"/>
        <dbReference type="ChEBI" id="CHEBI:83586"/>
        <dbReference type="ChEBI" id="CHEBI:456215"/>
        <dbReference type="ChEBI" id="CHEBI:456216"/>
        <dbReference type="EC" id="2.7.11.32"/>
    </reaction>
</comment>
<keyword evidence="4 5" id="KW-0418">Kinase</keyword>
<evidence type="ECO:0000256" key="5">
    <source>
        <dbReference type="HAMAP-Rule" id="MF_00921"/>
    </source>
</evidence>
<accession>A0A182D0K6</accession>
<keyword evidence="2 5" id="KW-0808">Transferase</keyword>
<dbReference type="EMBL" id="AP014854">
    <property type="protein sequence ID" value="BAR98969.1"/>
    <property type="molecule type" value="Genomic_DNA"/>
</dbReference>
<dbReference type="InterPro" id="IPR005177">
    <property type="entry name" value="Kinase-pyrophosphorylase"/>
</dbReference>
<dbReference type="EC" id="2.7.4.27" evidence="5"/>
<dbReference type="HAMAP" id="MF_00921">
    <property type="entry name" value="PDRP"/>
    <property type="match status" value="1"/>
</dbReference>
<gene>
    <name evidence="6" type="ORF">BV133_1376</name>
</gene>
<sequence length="283" mass="31370">MSIIEQQESYFHLHLVSDATGETLITVGRAASARYSPFSPVEHVFPLVRTQKQLDRAIAEIETAPGIVLYTLVDRELSSRLEQKCREFGIPCLSVLQPVLSLFQSYLGAETAAQVGAQHTLDAQYFKRIDAMNFTMMHDDGQIVDDLDQADVVLVGISRTSKTPTAIYLANRGIKTANVPLVPSIPPPPQLATIANPLVVALIASPERISQIRQNRMLGLNAVHAADTYVDRQAIAEELAFTKRLASRHNWPLIDVTRRSIEETAAAIVSLLNDRRRERLGHD</sequence>
<protein>
    <recommendedName>
        <fullName evidence="5">Putative pyruvate, phosphate dikinase regulatory protein</fullName>
        <shortName evidence="5">PPDK regulatory protein</shortName>
        <ecNumber evidence="5">2.7.11.32</ecNumber>
        <ecNumber evidence="5">2.7.4.27</ecNumber>
    </recommendedName>
</protein>
<dbReference type="PANTHER" id="PTHR31756">
    <property type="entry name" value="PYRUVATE, PHOSPHATE DIKINASE REGULATORY PROTEIN 1, CHLOROPLASTIC"/>
    <property type="match status" value="1"/>
</dbReference>
<dbReference type="GO" id="GO:0043531">
    <property type="term" value="F:ADP binding"/>
    <property type="evidence" value="ECO:0007669"/>
    <property type="project" value="UniProtKB-UniRule"/>
</dbReference>
<dbReference type="Pfam" id="PF03618">
    <property type="entry name" value="Kinase-PPPase"/>
    <property type="match status" value="1"/>
</dbReference>
<evidence type="ECO:0000256" key="4">
    <source>
        <dbReference type="ARBA" id="ARBA00022777"/>
    </source>
</evidence>
<feature type="binding site" evidence="5">
    <location>
        <begin position="156"/>
        <end position="163"/>
    </location>
    <ligand>
        <name>ADP</name>
        <dbReference type="ChEBI" id="CHEBI:456216"/>
    </ligand>
</feature>
<dbReference type="PATRIC" id="fig|1079.6.peg.3453"/>
<keyword evidence="1 5" id="KW-0723">Serine/threonine-protein kinase</keyword>
<organism evidence="6">
    <name type="scientific">Blastochloris viridis</name>
    <name type="common">Rhodopseudomonas viridis</name>
    <dbReference type="NCBI Taxonomy" id="1079"/>
    <lineage>
        <taxon>Bacteria</taxon>
        <taxon>Pseudomonadati</taxon>
        <taxon>Pseudomonadota</taxon>
        <taxon>Alphaproteobacteria</taxon>
        <taxon>Hyphomicrobiales</taxon>
        <taxon>Blastochloridaceae</taxon>
        <taxon>Blastochloris</taxon>
    </lineage>
</organism>
<keyword evidence="3 5" id="KW-0547">Nucleotide-binding</keyword>
<dbReference type="PANTHER" id="PTHR31756:SF3">
    <property type="entry name" value="PYRUVATE, PHOSPHATE DIKINASE REGULATORY PROTEIN 1, CHLOROPLASTIC"/>
    <property type="match status" value="1"/>
</dbReference>